<accession>A0ABW3GDA4</accession>
<keyword evidence="1" id="KW-0620">Polyamine biosynthesis</keyword>
<evidence type="ECO:0000313" key="5">
    <source>
        <dbReference type="Proteomes" id="UP001597068"/>
    </source>
</evidence>
<organism evidence="4 5">
    <name type="scientific">Williamsia deligens</name>
    <dbReference type="NCBI Taxonomy" id="321325"/>
    <lineage>
        <taxon>Bacteria</taxon>
        <taxon>Bacillati</taxon>
        <taxon>Actinomycetota</taxon>
        <taxon>Actinomycetes</taxon>
        <taxon>Mycobacteriales</taxon>
        <taxon>Nocardiaceae</taxon>
        <taxon>Williamsia</taxon>
    </lineage>
</organism>
<dbReference type="InterPro" id="IPR013216">
    <property type="entry name" value="Methyltransf_11"/>
</dbReference>
<sequence length="297" mass="31836">MARRRQSRRAAPADARDDAVAGEFPIDTGTARITTDADGQGWLLEVNGVQSSHVAADPTRLDFEYMRWIAAVVADRHGEDRAGADPGMRVLHLGAAGCALPRHLAAVDPSSRHVAVEVDAALAQLVRDRFDIPRAPIVRIRVGDARAVTESLTPDSRDVVVVDVFAGATTPPHLTTVEFVDAVHRVLRPGGLAVMNIADTRDLRYARRQIATFAARFDELMLVADPAMLKGRRYGNVVLAASDEPMTASAALTRGLLVDAVPATTRDTAQTRDFLAGARPFTDADPAGDRPAPSITI</sequence>
<name>A0ABW3GDA4_9NOCA</name>
<dbReference type="Proteomes" id="UP001597068">
    <property type="component" value="Unassembled WGS sequence"/>
</dbReference>
<protein>
    <submittedName>
        <fullName evidence="4">Spermidine synthase</fullName>
    </submittedName>
</protein>
<evidence type="ECO:0000259" key="3">
    <source>
        <dbReference type="Pfam" id="PF08241"/>
    </source>
</evidence>
<dbReference type="SUPFAM" id="SSF53335">
    <property type="entry name" value="S-adenosyl-L-methionine-dependent methyltransferases"/>
    <property type="match status" value="1"/>
</dbReference>
<dbReference type="EMBL" id="JBHTIL010000002">
    <property type="protein sequence ID" value="MFD0927011.1"/>
    <property type="molecule type" value="Genomic_DNA"/>
</dbReference>
<comment type="caution">
    <text evidence="4">The sequence shown here is derived from an EMBL/GenBank/DDBJ whole genome shotgun (WGS) entry which is preliminary data.</text>
</comment>
<dbReference type="PANTHER" id="PTHR43317">
    <property type="entry name" value="THERMOSPERMINE SYNTHASE ACAULIS5"/>
    <property type="match status" value="1"/>
</dbReference>
<dbReference type="NCBIfam" id="NF037959">
    <property type="entry name" value="MFS_SpdSyn"/>
    <property type="match status" value="1"/>
</dbReference>
<dbReference type="InterPro" id="IPR029063">
    <property type="entry name" value="SAM-dependent_MTases_sf"/>
</dbReference>
<dbReference type="Gene3D" id="3.40.50.150">
    <property type="entry name" value="Vaccinia Virus protein VP39"/>
    <property type="match status" value="1"/>
</dbReference>
<feature type="region of interest" description="Disordered" evidence="2">
    <location>
        <begin position="272"/>
        <end position="297"/>
    </location>
</feature>
<evidence type="ECO:0000313" key="4">
    <source>
        <dbReference type="EMBL" id="MFD0927011.1"/>
    </source>
</evidence>
<keyword evidence="5" id="KW-1185">Reference proteome</keyword>
<dbReference type="PANTHER" id="PTHR43317:SF1">
    <property type="entry name" value="THERMOSPERMINE SYNTHASE ACAULIS5"/>
    <property type="match status" value="1"/>
</dbReference>
<proteinExistence type="predicted"/>
<evidence type="ECO:0000256" key="1">
    <source>
        <dbReference type="ARBA" id="ARBA00023115"/>
    </source>
</evidence>
<gene>
    <name evidence="4" type="ORF">ACFQ04_14830</name>
</gene>
<reference evidence="5" key="1">
    <citation type="journal article" date="2019" name="Int. J. Syst. Evol. Microbiol.">
        <title>The Global Catalogue of Microorganisms (GCM) 10K type strain sequencing project: providing services to taxonomists for standard genome sequencing and annotation.</title>
        <authorList>
            <consortium name="The Broad Institute Genomics Platform"/>
            <consortium name="The Broad Institute Genome Sequencing Center for Infectious Disease"/>
            <person name="Wu L."/>
            <person name="Ma J."/>
        </authorList>
    </citation>
    <scope>NUCLEOTIDE SEQUENCE [LARGE SCALE GENOMIC DNA]</scope>
    <source>
        <strain evidence="5">CCUG 50873</strain>
    </source>
</reference>
<dbReference type="CDD" id="cd02440">
    <property type="entry name" value="AdoMet_MTases"/>
    <property type="match status" value="1"/>
</dbReference>
<dbReference type="Pfam" id="PF08241">
    <property type="entry name" value="Methyltransf_11"/>
    <property type="match status" value="1"/>
</dbReference>
<evidence type="ECO:0000256" key="2">
    <source>
        <dbReference type="SAM" id="MobiDB-lite"/>
    </source>
</evidence>
<feature type="domain" description="Methyltransferase type 11" evidence="3">
    <location>
        <begin position="91"/>
        <end position="194"/>
    </location>
</feature>
<dbReference type="RefSeq" id="WP_253648691.1">
    <property type="nucleotide sequence ID" value="NZ_BAAAMO010000006.1"/>
</dbReference>